<dbReference type="PANTHER" id="PTHR35007:SF2">
    <property type="entry name" value="PILUS ASSEMBLE PROTEIN"/>
    <property type="match status" value="1"/>
</dbReference>
<evidence type="ECO:0000256" key="2">
    <source>
        <dbReference type="ARBA" id="ARBA00022475"/>
    </source>
</evidence>
<evidence type="ECO:0000313" key="8">
    <source>
        <dbReference type="EMBL" id="AIF41232.1"/>
    </source>
</evidence>
<keyword evidence="3 6" id="KW-0812">Transmembrane</keyword>
<dbReference type="Pfam" id="PF00482">
    <property type="entry name" value="T2SSF"/>
    <property type="match status" value="1"/>
</dbReference>
<feature type="domain" description="Type II secretion system protein GspF" evidence="7">
    <location>
        <begin position="159"/>
        <end position="283"/>
    </location>
</feature>
<dbReference type="InterPro" id="IPR018076">
    <property type="entry name" value="T2SS_GspF_dom"/>
</dbReference>
<evidence type="ECO:0000256" key="3">
    <source>
        <dbReference type="ARBA" id="ARBA00022692"/>
    </source>
</evidence>
<dbReference type="RefSeq" id="WP_038568900.1">
    <property type="nucleotide sequence ID" value="NZ_CP008889.1"/>
</dbReference>
<keyword evidence="9" id="KW-1185">Reference proteome</keyword>
<accession>A0A075JIR1</accession>
<evidence type="ECO:0000256" key="4">
    <source>
        <dbReference type="ARBA" id="ARBA00022989"/>
    </source>
</evidence>
<feature type="transmembrane region" description="Helical" evidence="6">
    <location>
        <begin position="118"/>
        <end position="135"/>
    </location>
</feature>
<evidence type="ECO:0000313" key="9">
    <source>
        <dbReference type="Proteomes" id="UP000027986"/>
    </source>
</evidence>
<keyword evidence="4 6" id="KW-1133">Transmembrane helix</keyword>
<organism evidence="8 9">
    <name type="scientific">Dermacoccus nishinomiyaensis</name>
    <dbReference type="NCBI Taxonomy" id="1274"/>
    <lineage>
        <taxon>Bacteria</taxon>
        <taxon>Bacillati</taxon>
        <taxon>Actinomycetota</taxon>
        <taxon>Actinomycetes</taxon>
        <taxon>Micrococcales</taxon>
        <taxon>Dermacoccaceae</taxon>
        <taxon>Dermacoccus</taxon>
    </lineage>
</organism>
<feature type="transmembrane region" description="Helical" evidence="6">
    <location>
        <begin position="94"/>
        <end position="112"/>
    </location>
</feature>
<keyword evidence="5 6" id="KW-0472">Membrane</keyword>
<dbReference type="GO" id="GO:0005886">
    <property type="term" value="C:plasma membrane"/>
    <property type="evidence" value="ECO:0007669"/>
    <property type="project" value="UniProtKB-SubCell"/>
</dbReference>
<protein>
    <submittedName>
        <fullName evidence="8">Pilus assembly protein TadB</fullName>
    </submittedName>
</protein>
<dbReference type="GeneID" id="41841468"/>
<gene>
    <name evidence="8" type="ORF">HX89_10050</name>
</gene>
<dbReference type="InterPro" id="IPR042094">
    <property type="entry name" value="T2SS_GspF_sf"/>
</dbReference>
<name>A0A075JIR1_9MICO</name>
<dbReference type="EMBL" id="CP008889">
    <property type="protein sequence ID" value="AIF41232.1"/>
    <property type="molecule type" value="Genomic_DNA"/>
</dbReference>
<dbReference type="HOGENOM" id="CLU_056917_1_0_11"/>
<sequence length="295" mass="30672">MTTPAALSAAAIGLGLALVGIWVARPRVSVLEQRLGAMLAVDSPAAAPRRGLDAVAAALARLLGRVLGGADHVRSRMERAGLVPDVDTFRTSQALWAMTGFAGAACIVLVTGNSTRGPLSASALVLLAAGFGVVLRDQQLTRLAERREARMIVEFPAIADMLALAVAAGQGPLGALEHVTTLCRGPLAEELRTALEQARAGTPLSDALAGVARRTSVVSVARFVEGVIVALERGTPLADVLRAQAQDARESVRTELVEKAGRKEVVMMAPVVFLVLPITVLFAVYPGLAALDLTL</sequence>
<feature type="transmembrane region" description="Helical" evidence="6">
    <location>
        <begin position="265"/>
        <end position="285"/>
    </location>
</feature>
<dbReference type="Proteomes" id="UP000027986">
    <property type="component" value="Chromosome"/>
</dbReference>
<proteinExistence type="predicted"/>
<evidence type="ECO:0000256" key="6">
    <source>
        <dbReference type="SAM" id="Phobius"/>
    </source>
</evidence>
<evidence type="ECO:0000256" key="1">
    <source>
        <dbReference type="ARBA" id="ARBA00004651"/>
    </source>
</evidence>
<evidence type="ECO:0000256" key="5">
    <source>
        <dbReference type="ARBA" id="ARBA00023136"/>
    </source>
</evidence>
<dbReference type="PANTHER" id="PTHR35007">
    <property type="entry name" value="INTEGRAL MEMBRANE PROTEIN-RELATED"/>
    <property type="match status" value="1"/>
</dbReference>
<dbReference type="eggNOG" id="COG2064">
    <property type="taxonomic scope" value="Bacteria"/>
</dbReference>
<reference evidence="8 9" key="1">
    <citation type="submission" date="2014-07" db="EMBL/GenBank/DDBJ databases">
        <title>Genome Sequencing of Dermacoccus nishinomiyaensis.</title>
        <authorList>
            <person name="Hong K.W."/>
            <person name="Chan K.G."/>
        </authorList>
    </citation>
    <scope>NUCLEOTIDE SEQUENCE [LARGE SCALE GENOMIC DNA]</scope>
    <source>
        <strain evidence="8 9">M25</strain>
    </source>
</reference>
<dbReference type="AlphaFoldDB" id="A0A075JIR1"/>
<feature type="transmembrane region" description="Helical" evidence="6">
    <location>
        <begin position="6"/>
        <end position="24"/>
    </location>
</feature>
<dbReference type="Gene3D" id="1.20.81.30">
    <property type="entry name" value="Type II secretion system (T2SS), domain F"/>
    <property type="match status" value="1"/>
</dbReference>
<keyword evidence="2" id="KW-1003">Cell membrane</keyword>
<evidence type="ECO:0000259" key="7">
    <source>
        <dbReference type="Pfam" id="PF00482"/>
    </source>
</evidence>
<comment type="subcellular location">
    <subcellularLocation>
        <location evidence="1">Cell membrane</location>
        <topology evidence="1">Multi-pass membrane protein</topology>
    </subcellularLocation>
</comment>
<dbReference type="KEGG" id="dni:HX89_10050"/>
<dbReference type="OrthoDB" id="5185234at2"/>